<dbReference type="PROSITE" id="PS50305">
    <property type="entry name" value="SIRTUIN"/>
    <property type="match status" value="1"/>
</dbReference>
<dbReference type="GO" id="GO:0010468">
    <property type="term" value="P:regulation of gene expression"/>
    <property type="evidence" value="ECO:0007669"/>
    <property type="project" value="UniProtKB-ARBA"/>
</dbReference>
<feature type="compositionally biased region" description="Acidic residues" evidence="16">
    <location>
        <begin position="369"/>
        <end position="400"/>
    </location>
</feature>
<evidence type="ECO:0000256" key="14">
    <source>
        <dbReference type="ARBA" id="ARBA00052763"/>
    </source>
</evidence>
<comment type="similarity">
    <text evidence="8">Belongs to the sirtuin family. Class IV subfamily.</text>
</comment>
<dbReference type="SUPFAM" id="SSF52467">
    <property type="entry name" value="DHS-like NAD/FAD-binding domain"/>
    <property type="match status" value="1"/>
</dbReference>
<comment type="catalytic activity">
    <reaction evidence="13">
        <text>N(6)-propanoyl-L-lysyl-[protein] + NAD(+) + H2O = 3''-O-propanoyl-ADP-D-ribose + nicotinamide + L-lysyl-[protein]</text>
        <dbReference type="Rhea" id="RHEA:23500"/>
        <dbReference type="Rhea" id="RHEA-COMP:9752"/>
        <dbReference type="Rhea" id="RHEA-COMP:13758"/>
        <dbReference type="ChEBI" id="CHEBI:15377"/>
        <dbReference type="ChEBI" id="CHEBI:17154"/>
        <dbReference type="ChEBI" id="CHEBI:29969"/>
        <dbReference type="ChEBI" id="CHEBI:57540"/>
        <dbReference type="ChEBI" id="CHEBI:138019"/>
        <dbReference type="ChEBI" id="CHEBI:145015"/>
    </reaction>
    <physiologicalReaction direction="left-to-right" evidence="13">
        <dbReference type="Rhea" id="RHEA:23501"/>
    </physiologicalReaction>
</comment>
<feature type="active site" description="Proton acceptor" evidence="15">
    <location>
        <position position="191"/>
    </location>
</feature>
<dbReference type="GO" id="GO:0140861">
    <property type="term" value="P:DNA repair-dependent chromatin remodeling"/>
    <property type="evidence" value="ECO:0007669"/>
    <property type="project" value="UniProtKB-ARBA"/>
</dbReference>
<dbReference type="Gene3D" id="2.20.28.200">
    <property type="match status" value="1"/>
</dbReference>
<evidence type="ECO:0000256" key="4">
    <source>
        <dbReference type="ARBA" id="ARBA00022679"/>
    </source>
</evidence>
<keyword evidence="7" id="KW-0520">NAD</keyword>
<evidence type="ECO:0000256" key="16">
    <source>
        <dbReference type="SAM" id="MobiDB-lite"/>
    </source>
</evidence>
<dbReference type="FunFam" id="3.40.50.1220:FF:000038">
    <property type="entry name" value="NAD-dependent protein deacetylase sirtuin-6 isoform X2"/>
    <property type="match status" value="1"/>
</dbReference>
<dbReference type="GO" id="GO:0046872">
    <property type="term" value="F:metal ion binding"/>
    <property type="evidence" value="ECO:0007669"/>
    <property type="project" value="UniProtKB-KW"/>
</dbReference>
<keyword evidence="5 15" id="KW-0479">Metal-binding</keyword>
<dbReference type="Pfam" id="PF02146">
    <property type="entry name" value="SIR2"/>
    <property type="match status" value="1"/>
</dbReference>
<dbReference type="PANTHER" id="PTHR11085:SF1">
    <property type="entry name" value="NAD-DEPENDENT PROTEIN DEACETYLASE SIRTUIN-7"/>
    <property type="match status" value="1"/>
</dbReference>
<gene>
    <name evidence="18" type="ORF">O3P69_017577</name>
</gene>
<evidence type="ECO:0000256" key="15">
    <source>
        <dbReference type="PROSITE-ProRule" id="PRU00236"/>
    </source>
</evidence>
<evidence type="ECO:0000256" key="9">
    <source>
        <dbReference type="ARBA" id="ARBA00041832"/>
    </source>
</evidence>
<dbReference type="EC" id="2.3.1.286" evidence="2"/>
<evidence type="ECO:0000256" key="2">
    <source>
        <dbReference type="ARBA" id="ARBA00012928"/>
    </source>
</evidence>
<keyword evidence="4" id="KW-0808">Transferase</keyword>
<dbReference type="GO" id="GO:0035861">
    <property type="term" value="C:site of double-strand break"/>
    <property type="evidence" value="ECO:0007669"/>
    <property type="project" value="UniProtKB-ARBA"/>
</dbReference>
<comment type="catalytic activity">
    <reaction evidence="12">
        <text>N(6)-succinyl-L-lysyl-[protein] + NAD(+) + H2O = 2''-O-succinyl-ADP-D-ribose + nicotinamide + L-lysyl-[protein]</text>
        <dbReference type="Rhea" id="RHEA:47668"/>
        <dbReference type="Rhea" id="RHEA-COMP:9752"/>
        <dbReference type="Rhea" id="RHEA-COMP:11877"/>
        <dbReference type="ChEBI" id="CHEBI:15377"/>
        <dbReference type="ChEBI" id="CHEBI:17154"/>
        <dbReference type="ChEBI" id="CHEBI:29969"/>
        <dbReference type="ChEBI" id="CHEBI:57540"/>
        <dbReference type="ChEBI" id="CHEBI:87830"/>
        <dbReference type="ChEBI" id="CHEBI:87832"/>
    </reaction>
    <physiologicalReaction direction="left-to-right" evidence="12">
        <dbReference type="Rhea" id="RHEA:47669"/>
    </physiologicalReaction>
</comment>
<evidence type="ECO:0000313" key="18">
    <source>
        <dbReference type="EMBL" id="KAK8392050.1"/>
    </source>
</evidence>
<evidence type="ECO:0000256" key="10">
    <source>
        <dbReference type="ARBA" id="ARBA00043038"/>
    </source>
</evidence>
<dbReference type="EMBL" id="JARAKH010000023">
    <property type="protein sequence ID" value="KAK8392050.1"/>
    <property type="molecule type" value="Genomic_DNA"/>
</dbReference>
<feature type="region of interest" description="Disordered" evidence="16">
    <location>
        <begin position="366"/>
        <end position="462"/>
    </location>
</feature>
<protein>
    <recommendedName>
        <fullName evidence="2">protein acetyllysine N-acetyltransferase</fullName>
        <ecNumber evidence="2">2.3.1.286</ecNumber>
    </recommendedName>
    <alternativeName>
        <fullName evidence="10">Regulatory protein SIR2 homolog 7</fullName>
    </alternativeName>
    <alternativeName>
        <fullName evidence="9">SIR2-like protein 7</fullName>
    </alternativeName>
</protein>
<feature type="binding site" evidence="15">
    <location>
        <position position="199"/>
    </location>
    <ligand>
        <name>Zn(2+)</name>
        <dbReference type="ChEBI" id="CHEBI:29105"/>
    </ligand>
</feature>
<dbReference type="Proteomes" id="UP001487740">
    <property type="component" value="Unassembled WGS sequence"/>
</dbReference>
<evidence type="ECO:0000256" key="7">
    <source>
        <dbReference type="ARBA" id="ARBA00023027"/>
    </source>
</evidence>
<keyword evidence="6 15" id="KW-0862">Zinc</keyword>
<evidence type="ECO:0000256" key="3">
    <source>
        <dbReference type="ARBA" id="ARBA00022553"/>
    </source>
</evidence>
<evidence type="ECO:0000256" key="5">
    <source>
        <dbReference type="ARBA" id="ARBA00022723"/>
    </source>
</evidence>
<dbReference type="GO" id="GO:0000785">
    <property type="term" value="C:chromatin"/>
    <property type="evidence" value="ECO:0007669"/>
    <property type="project" value="UniProtKB-ARBA"/>
</dbReference>
<proteinExistence type="inferred from homology"/>
<dbReference type="GO" id="GO:0005634">
    <property type="term" value="C:nucleus"/>
    <property type="evidence" value="ECO:0007669"/>
    <property type="project" value="TreeGrafter"/>
</dbReference>
<dbReference type="InterPro" id="IPR026590">
    <property type="entry name" value="Ssirtuin_cat_dom"/>
</dbReference>
<dbReference type="Gene3D" id="3.40.50.1220">
    <property type="entry name" value="TPP-binding domain"/>
    <property type="match status" value="1"/>
</dbReference>
<evidence type="ECO:0000256" key="12">
    <source>
        <dbReference type="ARBA" id="ARBA00051105"/>
    </source>
</evidence>
<evidence type="ECO:0000256" key="13">
    <source>
        <dbReference type="ARBA" id="ARBA00051399"/>
    </source>
</evidence>
<comment type="caution">
    <text evidence="18">The sequence shown here is derived from an EMBL/GenBank/DDBJ whole genome shotgun (WGS) entry which is preliminary data.</text>
</comment>
<dbReference type="InterPro" id="IPR003000">
    <property type="entry name" value="Sirtuin"/>
</dbReference>
<feature type="compositionally biased region" description="Basic and acidic residues" evidence="16">
    <location>
        <begin position="401"/>
        <end position="451"/>
    </location>
</feature>
<evidence type="ECO:0000256" key="6">
    <source>
        <dbReference type="ARBA" id="ARBA00022833"/>
    </source>
</evidence>
<feature type="binding site" evidence="15">
    <location>
        <position position="232"/>
    </location>
    <ligand>
        <name>Zn(2+)</name>
        <dbReference type="ChEBI" id="CHEBI:29105"/>
    </ligand>
</feature>
<dbReference type="InterPro" id="IPR029035">
    <property type="entry name" value="DHS-like_NAD/FAD-binding_dom"/>
</dbReference>
<sequence length="462" mass="52431">MEGEEGGPPAEPLRRKAATEATINMSKRNATRMKRVSSILRKKNDSLTLDDRQVLEENAELVEEYHKRRQKRAMWQSRKTEQEDTAEVLQAKCEELAQAIHDSEFLVAYTGAGISTAASIPDYRGPNGIWTRLQKGQDIGHHDLSAAEPTLTHMALSTLYQQGIVHHVVSQNCDGLHLRSGLPKSALSEVHGNMYIEVCIHCVPAREYVRTMDVTEKTSTFKHTTGRRCYRCGEPLIDTIVHFGERGRLRWPLNWQGACQAANACDTILCLGSSLKVLKKYPWLWQMGRSPKKRPRLYIVNLQWTPKDKDATLKINGKCDEVMARVMKALGFKLPRYSKASDPIFTLATPLHPAEANTASRACLVPPQEGDEEEEEEEEEEELDVENMDENMDENVDENGTDGHKDEERLEEASQNREESRKRKLDKIESTKIEVKEEKCEVKEESKEDVKPINGLHMSLGN</sequence>
<keyword evidence="3" id="KW-0597">Phosphoprotein</keyword>
<dbReference type="GO" id="GO:0070403">
    <property type="term" value="F:NAD+ binding"/>
    <property type="evidence" value="ECO:0007669"/>
    <property type="project" value="InterPro"/>
</dbReference>
<evidence type="ECO:0000256" key="1">
    <source>
        <dbReference type="ARBA" id="ARBA00001947"/>
    </source>
</evidence>
<comment type="catalytic activity">
    <reaction evidence="14">
        <text>N(6)-glutaryl-L-lysyl-[protein] + NAD(+) + H2O = 2''-O-glutaryl-ADP-D-ribose + nicotinamide + L-lysyl-[protein]</text>
        <dbReference type="Rhea" id="RHEA:47664"/>
        <dbReference type="Rhea" id="RHEA-COMP:9752"/>
        <dbReference type="Rhea" id="RHEA-COMP:11875"/>
        <dbReference type="ChEBI" id="CHEBI:15377"/>
        <dbReference type="ChEBI" id="CHEBI:17154"/>
        <dbReference type="ChEBI" id="CHEBI:29969"/>
        <dbReference type="ChEBI" id="CHEBI:57540"/>
        <dbReference type="ChEBI" id="CHEBI:87828"/>
        <dbReference type="ChEBI" id="CHEBI:87829"/>
    </reaction>
    <physiologicalReaction direction="left-to-right" evidence="14">
        <dbReference type="Rhea" id="RHEA:47665"/>
    </physiologicalReaction>
</comment>
<keyword evidence="19" id="KW-1185">Reference proteome</keyword>
<evidence type="ECO:0000313" key="19">
    <source>
        <dbReference type="Proteomes" id="UP001487740"/>
    </source>
</evidence>
<dbReference type="GO" id="GO:0097372">
    <property type="term" value="F:histone H3K18 deacetylase activity, NAD-dependent"/>
    <property type="evidence" value="ECO:0007669"/>
    <property type="project" value="TreeGrafter"/>
</dbReference>
<name>A0AAW0TWJ6_SCYPA</name>
<evidence type="ECO:0000259" key="17">
    <source>
        <dbReference type="PROSITE" id="PS50305"/>
    </source>
</evidence>
<feature type="region of interest" description="Disordered" evidence="16">
    <location>
        <begin position="1"/>
        <end position="20"/>
    </location>
</feature>
<evidence type="ECO:0000256" key="8">
    <source>
        <dbReference type="ARBA" id="ARBA00038170"/>
    </source>
</evidence>
<comment type="catalytic activity">
    <reaction evidence="11">
        <text>N(6)-decanoyl-L-lysyl-[protein] + NAD(+) + H2O = 2''-O-decanoyl-ADP-D-ribose + nicotinamide + L-lysyl-[protein]</text>
        <dbReference type="Rhea" id="RHEA:70631"/>
        <dbReference type="Rhea" id="RHEA-COMP:9752"/>
        <dbReference type="Rhea" id="RHEA-COMP:17932"/>
        <dbReference type="ChEBI" id="CHEBI:15377"/>
        <dbReference type="ChEBI" id="CHEBI:17154"/>
        <dbReference type="ChEBI" id="CHEBI:29969"/>
        <dbReference type="ChEBI" id="CHEBI:57540"/>
        <dbReference type="ChEBI" id="CHEBI:143222"/>
        <dbReference type="ChEBI" id="CHEBI:189688"/>
    </reaction>
    <physiologicalReaction direction="left-to-right" evidence="11">
        <dbReference type="Rhea" id="RHEA:70632"/>
    </physiologicalReaction>
</comment>
<accession>A0AAW0TWJ6</accession>
<comment type="cofactor">
    <cofactor evidence="1">
        <name>Zn(2+)</name>
        <dbReference type="ChEBI" id="CHEBI:29105"/>
    </cofactor>
</comment>
<dbReference type="FunFam" id="2.20.28.200:FF:000002">
    <property type="entry name" value="NAD-dependent deacetylase sirtuin-7"/>
    <property type="match status" value="1"/>
</dbReference>
<feature type="binding site" evidence="15">
    <location>
        <position position="229"/>
    </location>
    <ligand>
        <name>Zn(2+)</name>
        <dbReference type="ChEBI" id="CHEBI:29105"/>
    </ligand>
</feature>
<dbReference type="InterPro" id="IPR050134">
    <property type="entry name" value="NAD-dep_sirtuin_deacylases"/>
</dbReference>
<feature type="domain" description="Deacetylase sirtuin-type" evidence="17">
    <location>
        <begin position="86"/>
        <end position="333"/>
    </location>
</feature>
<reference evidence="18 19" key="1">
    <citation type="submission" date="2023-03" db="EMBL/GenBank/DDBJ databases">
        <title>High-quality genome of Scylla paramamosain provides insights in environmental adaptation.</title>
        <authorList>
            <person name="Zhang L."/>
        </authorList>
    </citation>
    <scope>NUCLEOTIDE SEQUENCE [LARGE SCALE GENOMIC DNA]</scope>
    <source>
        <strain evidence="18">LZ_2023a</strain>
        <tissue evidence="18">Muscle</tissue>
    </source>
</reference>
<organism evidence="18 19">
    <name type="scientific">Scylla paramamosain</name>
    <name type="common">Mud crab</name>
    <dbReference type="NCBI Taxonomy" id="85552"/>
    <lineage>
        <taxon>Eukaryota</taxon>
        <taxon>Metazoa</taxon>
        <taxon>Ecdysozoa</taxon>
        <taxon>Arthropoda</taxon>
        <taxon>Crustacea</taxon>
        <taxon>Multicrustacea</taxon>
        <taxon>Malacostraca</taxon>
        <taxon>Eumalacostraca</taxon>
        <taxon>Eucarida</taxon>
        <taxon>Decapoda</taxon>
        <taxon>Pleocyemata</taxon>
        <taxon>Brachyura</taxon>
        <taxon>Eubrachyura</taxon>
        <taxon>Portunoidea</taxon>
        <taxon>Portunidae</taxon>
        <taxon>Portuninae</taxon>
        <taxon>Scylla</taxon>
    </lineage>
</organism>
<dbReference type="PANTHER" id="PTHR11085">
    <property type="entry name" value="NAD-DEPENDENT PROTEIN DEACYLASE SIRTUIN-5, MITOCHONDRIAL-RELATED"/>
    <property type="match status" value="1"/>
</dbReference>
<evidence type="ECO:0000256" key="11">
    <source>
        <dbReference type="ARBA" id="ARBA00050237"/>
    </source>
</evidence>
<dbReference type="AlphaFoldDB" id="A0AAW0TWJ6"/>
<feature type="binding site" evidence="15">
    <location>
        <position position="202"/>
    </location>
    <ligand>
        <name>Zn(2+)</name>
        <dbReference type="ChEBI" id="CHEBI:29105"/>
    </ligand>
</feature>